<dbReference type="RefSeq" id="WP_003489454.1">
    <property type="nucleotide sequence ID" value="NZ_JXSU01000007.1"/>
</dbReference>
<proteinExistence type="predicted"/>
<dbReference type="PROSITE" id="PS50110">
    <property type="entry name" value="RESPONSE_REGULATORY"/>
    <property type="match status" value="1"/>
</dbReference>
<comment type="function">
    <text evidence="2">May play the central regulatory role in sporulation. It may be an element of the effector pathway responsible for the activation of sporulation genes in response to nutritional stress. Spo0A may act in concert with spo0H (a sigma factor) to control the expression of some genes that are critical to the sporulation process.</text>
</comment>
<evidence type="ECO:0000313" key="7">
    <source>
        <dbReference type="Proteomes" id="UP000032250"/>
    </source>
</evidence>
<evidence type="ECO:0000313" key="6">
    <source>
        <dbReference type="EMBL" id="KIS23049.1"/>
    </source>
</evidence>
<evidence type="ECO:0000256" key="2">
    <source>
        <dbReference type="ARBA" id="ARBA00024867"/>
    </source>
</evidence>
<dbReference type="GO" id="GO:0003677">
    <property type="term" value="F:DNA binding"/>
    <property type="evidence" value="ECO:0007669"/>
    <property type="project" value="InterPro"/>
</dbReference>
<dbReference type="Gene3D" id="3.40.50.2300">
    <property type="match status" value="1"/>
</dbReference>
<dbReference type="Pfam" id="PF00072">
    <property type="entry name" value="Response_reg"/>
    <property type="match status" value="1"/>
</dbReference>
<dbReference type="PATRIC" id="fig|1379739.3.peg.1414"/>
<evidence type="ECO:0000256" key="3">
    <source>
        <dbReference type="PROSITE-ProRule" id="PRU00169"/>
    </source>
</evidence>
<feature type="domain" description="Response regulatory" evidence="4">
    <location>
        <begin position="3"/>
        <end position="119"/>
    </location>
</feature>
<dbReference type="InterPro" id="IPR046947">
    <property type="entry name" value="LytR-like"/>
</dbReference>
<dbReference type="AlphaFoldDB" id="A0A0D1AIW9"/>
<sequence length="235" mass="28057">MLKLAICDDEKYQREEIVGIIVEALRLKNKQYKIFQFDNGEDLISSTDVFDIYFLDIKMDKLTGLEVAKKIRLINKEAIIIFITGLKDYVFDAFDVNAFHYILKPIDENKLKDVLYSALLQFDKKDEFIIAKTISQATKIFLKDIMYIESQHRKLRIHTKNNIIEYYHKISDIEKELYGCNFFRCHKSYIVNLKYVESYDNVFITLINSEKIYVSKYRLDDFSKAFMYYLKNEVQ</sequence>
<evidence type="ECO:0000256" key="1">
    <source>
        <dbReference type="ARBA" id="ARBA00018672"/>
    </source>
</evidence>
<dbReference type="InterPro" id="IPR011006">
    <property type="entry name" value="CheY-like_superfamily"/>
</dbReference>
<accession>A0A0D1AIW9</accession>
<dbReference type="Proteomes" id="UP000032250">
    <property type="component" value="Unassembled WGS sequence"/>
</dbReference>
<dbReference type="Gene3D" id="2.40.50.1020">
    <property type="entry name" value="LytTr DNA-binding domain"/>
    <property type="match status" value="1"/>
</dbReference>
<dbReference type="InterPro" id="IPR007492">
    <property type="entry name" value="LytTR_DNA-bd_dom"/>
</dbReference>
<protein>
    <recommendedName>
        <fullName evidence="1">Stage 0 sporulation protein A homolog</fullName>
    </recommendedName>
</protein>
<dbReference type="GO" id="GO:0000156">
    <property type="term" value="F:phosphorelay response regulator activity"/>
    <property type="evidence" value="ECO:0007669"/>
    <property type="project" value="InterPro"/>
</dbReference>
<feature type="modified residue" description="4-aspartylphosphate" evidence="3">
    <location>
        <position position="56"/>
    </location>
</feature>
<comment type="caution">
    <text evidence="6">The sequence shown here is derived from an EMBL/GenBank/DDBJ whole genome shotgun (WGS) entry which is preliminary data.</text>
</comment>
<keyword evidence="3" id="KW-0597">Phosphoprotein</keyword>
<name>A0A0D1AIW9_CLOBO</name>
<dbReference type="Pfam" id="PF04397">
    <property type="entry name" value="LytTR"/>
    <property type="match status" value="1"/>
</dbReference>
<dbReference type="PANTHER" id="PTHR37299">
    <property type="entry name" value="TRANSCRIPTIONAL REGULATOR-RELATED"/>
    <property type="match status" value="1"/>
</dbReference>
<dbReference type="EMBL" id="JXSU01000007">
    <property type="protein sequence ID" value="KIS23049.1"/>
    <property type="molecule type" value="Genomic_DNA"/>
</dbReference>
<dbReference type="InterPro" id="IPR001789">
    <property type="entry name" value="Sig_transdc_resp-reg_receiver"/>
</dbReference>
<organism evidence="6 7">
    <name type="scientific">Clostridium botulinum B2 450</name>
    <dbReference type="NCBI Taxonomy" id="1379739"/>
    <lineage>
        <taxon>Bacteria</taxon>
        <taxon>Bacillati</taxon>
        <taxon>Bacillota</taxon>
        <taxon>Clostridia</taxon>
        <taxon>Eubacteriales</taxon>
        <taxon>Clostridiaceae</taxon>
        <taxon>Clostridium</taxon>
    </lineage>
</organism>
<feature type="domain" description="HTH LytTR-type" evidence="5">
    <location>
        <begin position="129"/>
        <end position="228"/>
    </location>
</feature>
<evidence type="ECO:0000259" key="4">
    <source>
        <dbReference type="PROSITE" id="PS50110"/>
    </source>
</evidence>
<dbReference type="PROSITE" id="PS50930">
    <property type="entry name" value="HTH_LYTTR"/>
    <property type="match status" value="1"/>
</dbReference>
<dbReference type="PANTHER" id="PTHR37299:SF1">
    <property type="entry name" value="STAGE 0 SPORULATION PROTEIN A HOMOLOG"/>
    <property type="match status" value="1"/>
</dbReference>
<dbReference type="SMART" id="SM00448">
    <property type="entry name" value="REC"/>
    <property type="match status" value="1"/>
</dbReference>
<dbReference type="SMART" id="SM00850">
    <property type="entry name" value="LytTR"/>
    <property type="match status" value="1"/>
</dbReference>
<dbReference type="SUPFAM" id="SSF52172">
    <property type="entry name" value="CheY-like"/>
    <property type="match status" value="1"/>
</dbReference>
<dbReference type="HOGENOM" id="CLU_000445_14_2_9"/>
<dbReference type="OrthoDB" id="9802383at2"/>
<reference evidence="6 7" key="1">
    <citation type="submission" date="2014-06" db="EMBL/GenBank/DDBJ databases">
        <title>Genome characterization of distinct group I Clostridium botulinum lineages.</title>
        <authorList>
            <person name="Giordani F."/>
            <person name="Anselmo A."/>
            <person name="Fillo S."/>
            <person name="Palozzi A.M."/>
            <person name="Fortunato A."/>
            <person name="Gentile B."/>
            <person name="Ciammaruconi A."/>
            <person name="Anniballi F."/>
            <person name="De Medici D."/>
            <person name="Lista F."/>
        </authorList>
    </citation>
    <scope>NUCLEOTIDE SEQUENCE [LARGE SCALE GENOMIC DNA]</scope>
    <source>
        <strain evidence="6 7">B2 450</strain>
    </source>
</reference>
<gene>
    <name evidence="6" type="ORF">N495_05435</name>
</gene>
<evidence type="ECO:0000259" key="5">
    <source>
        <dbReference type="PROSITE" id="PS50930"/>
    </source>
</evidence>